<dbReference type="Proteomes" id="UP001147700">
    <property type="component" value="Unassembled WGS sequence"/>
</dbReference>
<gene>
    <name evidence="2" type="ORF">OJ962_21735</name>
</gene>
<evidence type="ECO:0000256" key="1">
    <source>
        <dbReference type="SAM" id="MobiDB-lite"/>
    </source>
</evidence>
<evidence type="ECO:0008006" key="4">
    <source>
        <dbReference type="Google" id="ProtNLM"/>
    </source>
</evidence>
<evidence type="ECO:0000313" key="3">
    <source>
        <dbReference type="Proteomes" id="UP001147700"/>
    </source>
</evidence>
<comment type="caution">
    <text evidence="2">The sequence shown here is derived from an EMBL/GenBank/DDBJ whole genome shotgun (WGS) entry which is preliminary data.</text>
</comment>
<evidence type="ECO:0000313" key="2">
    <source>
        <dbReference type="EMBL" id="MDA0140139.1"/>
    </source>
</evidence>
<organism evidence="2 3">
    <name type="scientific">Solirubrobacter deserti</name>
    <dbReference type="NCBI Taxonomy" id="2282478"/>
    <lineage>
        <taxon>Bacteria</taxon>
        <taxon>Bacillati</taxon>
        <taxon>Actinomycetota</taxon>
        <taxon>Thermoleophilia</taxon>
        <taxon>Solirubrobacterales</taxon>
        <taxon>Solirubrobacteraceae</taxon>
        <taxon>Solirubrobacter</taxon>
    </lineage>
</organism>
<accession>A0ABT4RNL6</accession>
<name>A0ABT4RNL6_9ACTN</name>
<dbReference type="EMBL" id="JAPCID010000034">
    <property type="protein sequence ID" value="MDA0140139.1"/>
    <property type="molecule type" value="Genomic_DNA"/>
</dbReference>
<dbReference type="RefSeq" id="WP_202952509.1">
    <property type="nucleotide sequence ID" value="NZ_JAPCID010000034.1"/>
</dbReference>
<proteinExistence type="predicted"/>
<reference evidence="2" key="1">
    <citation type="submission" date="2022-10" db="EMBL/GenBank/DDBJ databases">
        <title>The WGS of Solirubrobacter sp. CPCC 204708.</title>
        <authorList>
            <person name="Jiang Z."/>
        </authorList>
    </citation>
    <scope>NUCLEOTIDE SEQUENCE</scope>
    <source>
        <strain evidence="2">CPCC 204708</strain>
    </source>
</reference>
<feature type="region of interest" description="Disordered" evidence="1">
    <location>
        <begin position="1"/>
        <end position="32"/>
    </location>
</feature>
<protein>
    <recommendedName>
        <fullName evidence="4">Peptidoglycan-binding protein</fullName>
    </recommendedName>
</protein>
<sequence length="124" mass="11962">MADELTPEELEAQNAASLPDREAMSTLPPSLPGSEALDLAGAGGLLDLDVNVDLSADAAAPVGAAVAANANVAAPIDAAVAANVASPDATAAAAATQNSTIVQDLDGVANAETNQDSNIGQGGD</sequence>
<feature type="compositionally biased region" description="Acidic residues" evidence="1">
    <location>
        <begin position="1"/>
        <end position="11"/>
    </location>
</feature>
<keyword evidence="3" id="KW-1185">Reference proteome</keyword>